<evidence type="ECO:0000256" key="1">
    <source>
        <dbReference type="SAM" id="MobiDB-lite"/>
    </source>
</evidence>
<organism evidence="2 3">
    <name type="scientific">Diacronema lutheri</name>
    <name type="common">Unicellular marine alga</name>
    <name type="synonym">Monochrysis lutheri</name>
    <dbReference type="NCBI Taxonomy" id="2081491"/>
    <lineage>
        <taxon>Eukaryota</taxon>
        <taxon>Haptista</taxon>
        <taxon>Haptophyta</taxon>
        <taxon>Pavlovophyceae</taxon>
        <taxon>Pavlovales</taxon>
        <taxon>Pavlovaceae</taxon>
        <taxon>Diacronema</taxon>
    </lineage>
</organism>
<name>A0A8J5X9R0_DIALT</name>
<reference evidence="2" key="1">
    <citation type="submission" date="2021-05" db="EMBL/GenBank/DDBJ databases">
        <title>The genome of the haptophyte Pavlova lutheri (Diacronema luteri, Pavlovales) - a model for lipid biosynthesis in eukaryotic algae.</title>
        <authorList>
            <person name="Hulatt C.J."/>
            <person name="Posewitz M.C."/>
        </authorList>
    </citation>
    <scope>NUCLEOTIDE SEQUENCE</scope>
    <source>
        <strain evidence="2">NIVA-4/92</strain>
    </source>
</reference>
<dbReference type="EMBL" id="JAGTXO010000041">
    <property type="protein sequence ID" value="KAG8459358.1"/>
    <property type="molecule type" value="Genomic_DNA"/>
</dbReference>
<feature type="compositionally biased region" description="Polar residues" evidence="1">
    <location>
        <begin position="58"/>
        <end position="72"/>
    </location>
</feature>
<feature type="region of interest" description="Disordered" evidence="1">
    <location>
        <begin position="121"/>
        <end position="154"/>
    </location>
</feature>
<feature type="region of interest" description="Disordered" evidence="1">
    <location>
        <begin position="56"/>
        <end position="109"/>
    </location>
</feature>
<evidence type="ECO:0000313" key="3">
    <source>
        <dbReference type="Proteomes" id="UP000751190"/>
    </source>
</evidence>
<dbReference type="AlphaFoldDB" id="A0A8J5X9R0"/>
<comment type="caution">
    <text evidence="2">The sequence shown here is derived from an EMBL/GenBank/DDBJ whole genome shotgun (WGS) entry which is preliminary data.</text>
</comment>
<gene>
    <name evidence="2" type="ORF">KFE25_012994</name>
</gene>
<proteinExistence type="predicted"/>
<protein>
    <submittedName>
        <fullName evidence="2">Uncharacterized protein</fullName>
    </submittedName>
</protein>
<keyword evidence="3" id="KW-1185">Reference proteome</keyword>
<dbReference type="Proteomes" id="UP000751190">
    <property type="component" value="Unassembled WGS sequence"/>
</dbReference>
<accession>A0A8J5X9R0</accession>
<evidence type="ECO:0000313" key="2">
    <source>
        <dbReference type="EMBL" id="KAG8459358.1"/>
    </source>
</evidence>
<sequence>MIVEQVPALGGCLPMSGSDDEAAPAGALATTAAAAEASDAHVVTAGGLGIKMPAVDTQLASSRSQRPHSGTATPADFMSLREQRQASSQPGTPPPSVRPPTATTAAERLVSAGALAIKVPAVNTELSHTRPPGTATPPESMSLREERPPPSARG</sequence>